<dbReference type="InterPro" id="IPR021109">
    <property type="entry name" value="Peptidase_aspartic_dom_sf"/>
</dbReference>
<dbReference type="RefSeq" id="XP_027337193.1">
    <property type="nucleotide sequence ID" value="XM_027481392.1"/>
</dbReference>
<dbReference type="OrthoDB" id="1436782at2759"/>
<proteinExistence type="predicted"/>
<dbReference type="AlphaFoldDB" id="A0A8B8K2E8"/>
<name>A0A8B8K2E8_ABRPR</name>
<dbReference type="PANTHER" id="PTHR15503:SF45">
    <property type="entry name" value="RNA-DIRECTED DNA POLYMERASE HOMOLOG"/>
    <property type="match status" value="1"/>
</dbReference>
<keyword evidence="1" id="KW-1185">Reference proteome</keyword>
<evidence type="ECO:0000313" key="1">
    <source>
        <dbReference type="Proteomes" id="UP000694853"/>
    </source>
</evidence>
<dbReference type="Proteomes" id="UP000694853">
    <property type="component" value="Unplaced"/>
</dbReference>
<sequence>MLRDCPQARTNCGNSGKLGHIANVCWAALKKSNSVSTSQRPKSRGSMGPKSSILEKVFAMSEVEASQSKELIRGKYVVKGRLLDVLFDSSVMHSFISMECVKCLDLHVTELSCNVVVTTPTGKPVITSWVCLWYSAMVYGRDFEVNLICLPLFQMDVSLEMNWLSANHVLLDWKEKTLICGALTLEITRLLSQSAWGNTINAKAFMIMLSLEVESAVESEYIPVMREFLEVFHNNVSELPP</sequence>
<reference evidence="2" key="2">
    <citation type="submission" date="2025-08" db="UniProtKB">
        <authorList>
            <consortium name="RefSeq"/>
        </authorList>
    </citation>
    <scope>IDENTIFICATION</scope>
    <source>
        <tissue evidence="2">Young leaves</tissue>
    </source>
</reference>
<protein>
    <submittedName>
        <fullName evidence="2">Uncharacterized protein LOC113850868</fullName>
    </submittedName>
</protein>
<dbReference type="GeneID" id="113850868"/>
<evidence type="ECO:0000313" key="2">
    <source>
        <dbReference type="RefSeq" id="XP_027337193.1"/>
    </source>
</evidence>
<dbReference type="CDD" id="cd00303">
    <property type="entry name" value="retropepsin_like"/>
    <property type="match status" value="1"/>
</dbReference>
<organism evidence="1 2">
    <name type="scientific">Abrus precatorius</name>
    <name type="common">Indian licorice</name>
    <name type="synonym">Glycine abrus</name>
    <dbReference type="NCBI Taxonomy" id="3816"/>
    <lineage>
        <taxon>Eukaryota</taxon>
        <taxon>Viridiplantae</taxon>
        <taxon>Streptophyta</taxon>
        <taxon>Embryophyta</taxon>
        <taxon>Tracheophyta</taxon>
        <taxon>Spermatophyta</taxon>
        <taxon>Magnoliopsida</taxon>
        <taxon>eudicotyledons</taxon>
        <taxon>Gunneridae</taxon>
        <taxon>Pentapetalae</taxon>
        <taxon>rosids</taxon>
        <taxon>fabids</taxon>
        <taxon>Fabales</taxon>
        <taxon>Fabaceae</taxon>
        <taxon>Papilionoideae</taxon>
        <taxon>50 kb inversion clade</taxon>
        <taxon>NPAAA clade</taxon>
        <taxon>indigoferoid/millettioid clade</taxon>
        <taxon>Abreae</taxon>
        <taxon>Abrus</taxon>
    </lineage>
</organism>
<gene>
    <name evidence="2" type="primary">LOC113850868</name>
</gene>
<dbReference type="PANTHER" id="PTHR15503">
    <property type="entry name" value="LDOC1 RELATED"/>
    <property type="match status" value="1"/>
</dbReference>
<dbReference type="Gene3D" id="2.40.70.10">
    <property type="entry name" value="Acid Proteases"/>
    <property type="match status" value="1"/>
</dbReference>
<dbReference type="Pfam" id="PF08284">
    <property type="entry name" value="RVP_2"/>
    <property type="match status" value="1"/>
</dbReference>
<dbReference type="KEGG" id="aprc:113850868"/>
<reference evidence="1" key="1">
    <citation type="journal article" date="2019" name="Toxins">
        <title>Detection of Abrin-Like and Prepropulchellin-Like Toxin Genes and Transcripts Using Whole Genome Sequencing and Full-Length Transcript Sequencing of Abrus precatorius.</title>
        <authorList>
            <person name="Hovde B.T."/>
            <person name="Daligault H.E."/>
            <person name="Hanschen E.R."/>
            <person name="Kunde Y.A."/>
            <person name="Johnson M.B."/>
            <person name="Starkenburg S.R."/>
            <person name="Johnson S.L."/>
        </authorList>
    </citation>
    <scope>NUCLEOTIDE SEQUENCE [LARGE SCALE GENOMIC DNA]</scope>
</reference>
<accession>A0A8B8K2E8</accession>
<dbReference type="InterPro" id="IPR032567">
    <property type="entry name" value="RTL1-rel"/>
</dbReference>